<sequence length="174" mass="18120">MATVEIVQADITRLSVDAVVNAANSALAGGGGVDGAIHRAAGPVLDQECRAIRQTRYRSGLPTGAAVETSAGNLPARWVIHTVGPVWDNSGTQDGLLASCYTNCITVADEIGAHSIAFPTISAGAFGYPLDRATRVAVETCTRARTDIVERIVLVAFNAKAERAYRRAVDAVAG</sequence>
<dbReference type="PROSITE" id="PS51154">
    <property type="entry name" value="MACRO"/>
    <property type="match status" value="1"/>
</dbReference>
<dbReference type="PANTHER" id="PTHR11106">
    <property type="entry name" value="GANGLIOSIDE INDUCED DIFFERENTIATION ASSOCIATED PROTEIN 2-RELATED"/>
    <property type="match status" value="1"/>
</dbReference>
<name>A0A344UWF7_9ACTN</name>
<reference evidence="2 3" key="1">
    <citation type="submission" date="2017-12" db="EMBL/GenBank/DDBJ databases">
        <title>The whole genome sequence of the Acidipropionibacterium virtanenii sp. nov. type strain JS278.</title>
        <authorList>
            <person name="Laine P."/>
            <person name="Deptula P."/>
            <person name="Varmanen P."/>
            <person name="Auvinen P."/>
        </authorList>
    </citation>
    <scope>NUCLEOTIDE SEQUENCE [LARGE SCALE GENOMIC DNA]</scope>
    <source>
        <strain evidence="2 3">JS278</strain>
    </source>
</reference>
<evidence type="ECO:0000313" key="2">
    <source>
        <dbReference type="EMBL" id="AXE39605.1"/>
    </source>
</evidence>
<organism evidence="2 3">
    <name type="scientific">Acidipropionibacterium virtanenii</name>
    <dbReference type="NCBI Taxonomy" id="2057246"/>
    <lineage>
        <taxon>Bacteria</taxon>
        <taxon>Bacillati</taxon>
        <taxon>Actinomycetota</taxon>
        <taxon>Actinomycetes</taxon>
        <taxon>Propionibacteriales</taxon>
        <taxon>Propionibacteriaceae</taxon>
        <taxon>Acidipropionibacterium</taxon>
    </lineage>
</organism>
<keyword evidence="3" id="KW-1185">Reference proteome</keyword>
<dbReference type="NCBIfam" id="NF001664">
    <property type="entry name" value="PRK00431.1-6"/>
    <property type="match status" value="1"/>
</dbReference>
<dbReference type="SMART" id="SM00506">
    <property type="entry name" value="A1pp"/>
    <property type="match status" value="1"/>
</dbReference>
<feature type="domain" description="Macro" evidence="1">
    <location>
        <begin position="1"/>
        <end position="173"/>
    </location>
</feature>
<dbReference type="Proteomes" id="UP000251995">
    <property type="component" value="Chromosome"/>
</dbReference>
<dbReference type="GO" id="GO:0016787">
    <property type="term" value="F:hydrolase activity"/>
    <property type="evidence" value="ECO:0007669"/>
    <property type="project" value="UniProtKB-KW"/>
</dbReference>
<dbReference type="KEGG" id="acij:JS278_02467"/>
<proteinExistence type="predicted"/>
<dbReference type="EMBL" id="CP025198">
    <property type="protein sequence ID" value="AXE39605.1"/>
    <property type="molecule type" value="Genomic_DNA"/>
</dbReference>
<dbReference type="CDD" id="cd02908">
    <property type="entry name" value="Macro_OAADPr_deacetylase"/>
    <property type="match status" value="1"/>
</dbReference>
<evidence type="ECO:0000259" key="1">
    <source>
        <dbReference type="PROSITE" id="PS51154"/>
    </source>
</evidence>
<dbReference type="Pfam" id="PF01661">
    <property type="entry name" value="Macro"/>
    <property type="match status" value="1"/>
</dbReference>
<dbReference type="RefSeq" id="WP_114046315.1">
    <property type="nucleotide sequence ID" value="NZ_CP025198.1"/>
</dbReference>
<dbReference type="InterPro" id="IPR043472">
    <property type="entry name" value="Macro_dom-like"/>
</dbReference>
<dbReference type="InterPro" id="IPR002589">
    <property type="entry name" value="Macro_dom"/>
</dbReference>
<dbReference type="Gene3D" id="3.40.220.10">
    <property type="entry name" value="Leucine Aminopeptidase, subunit E, domain 1"/>
    <property type="match status" value="1"/>
</dbReference>
<dbReference type="PANTHER" id="PTHR11106:SF27">
    <property type="entry name" value="MACRO DOMAIN-CONTAINING PROTEIN"/>
    <property type="match status" value="1"/>
</dbReference>
<keyword evidence="2" id="KW-0378">Hydrolase</keyword>
<gene>
    <name evidence="2" type="primary">ymdB</name>
    <name evidence="2" type="ORF">JS278_02467</name>
</gene>
<dbReference type="OrthoDB" id="6194521at2"/>
<evidence type="ECO:0000313" key="3">
    <source>
        <dbReference type="Proteomes" id="UP000251995"/>
    </source>
</evidence>
<dbReference type="SUPFAM" id="SSF52949">
    <property type="entry name" value="Macro domain-like"/>
    <property type="match status" value="1"/>
</dbReference>
<dbReference type="AlphaFoldDB" id="A0A344UWF7"/>
<protein>
    <submittedName>
        <fullName evidence="2">O-acetyl-ADP-ribose deacetylase</fullName>
        <ecNumber evidence="2">3.5.1.-</ecNumber>
    </submittedName>
</protein>
<dbReference type="EC" id="3.5.1.-" evidence="2"/>
<accession>A0A344UWF7</accession>